<dbReference type="GO" id="GO:0032259">
    <property type="term" value="P:methylation"/>
    <property type="evidence" value="ECO:0007669"/>
    <property type="project" value="UniProtKB-KW"/>
</dbReference>
<evidence type="ECO:0000259" key="3">
    <source>
        <dbReference type="Pfam" id="PF25904"/>
    </source>
</evidence>
<proteinExistence type="predicted"/>
<dbReference type="GO" id="GO:0005737">
    <property type="term" value="C:cytoplasm"/>
    <property type="evidence" value="ECO:0007669"/>
    <property type="project" value="TreeGrafter"/>
</dbReference>
<evidence type="ECO:0000256" key="2">
    <source>
        <dbReference type="ARBA" id="ARBA00022679"/>
    </source>
</evidence>
<dbReference type="GO" id="GO:0008168">
    <property type="term" value="F:methyltransferase activity"/>
    <property type="evidence" value="ECO:0007669"/>
    <property type="project" value="UniProtKB-KW"/>
</dbReference>
<dbReference type="EMBL" id="SOZI01000240">
    <property type="protein sequence ID" value="TNY17135.1"/>
    <property type="molecule type" value="Genomic_DNA"/>
</dbReference>
<keyword evidence="5" id="KW-1185">Reference proteome</keyword>
<organism evidence="4 5">
    <name type="scientific">Rhodotorula diobovata</name>
    <dbReference type="NCBI Taxonomy" id="5288"/>
    <lineage>
        <taxon>Eukaryota</taxon>
        <taxon>Fungi</taxon>
        <taxon>Dikarya</taxon>
        <taxon>Basidiomycota</taxon>
        <taxon>Pucciniomycotina</taxon>
        <taxon>Microbotryomycetes</taxon>
        <taxon>Sporidiobolales</taxon>
        <taxon>Sporidiobolaceae</taxon>
        <taxon>Rhodotorula</taxon>
    </lineage>
</organism>
<dbReference type="OrthoDB" id="296065at2759"/>
<dbReference type="InterPro" id="IPR059073">
    <property type="entry name" value="TRMT11_N"/>
</dbReference>
<dbReference type="AlphaFoldDB" id="A0A5C5FKC1"/>
<dbReference type="Proteomes" id="UP000311382">
    <property type="component" value="Unassembled WGS sequence"/>
</dbReference>
<evidence type="ECO:0000313" key="4">
    <source>
        <dbReference type="EMBL" id="TNY17135.1"/>
    </source>
</evidence>
<keyword evidence="1" id="KW-0489">Methyltransferase</keyword>
<sequence>MDDPAYTQGLAPGHRIFLLVCVQGPLEGFRLPELHSVAKLYNLPLSWPAPPDSSRPYVLVGLESEDHARKLTGRMVSAKNCWEYWAHAPTYADLHAKVKSDPVRALWEPYARDPSVSWRFSVSGHQRTLPHAQQIATVNTFSFMPFQGPINLRTPDLEVGVFEEYAWDPLRGQKGH</sequence>
<name>A0A5C5FKC1_9BASI</name>
<evidence type="ECO:0000313" key="5">
    <source>
        <dbReference type="Proteomes" id="UP000311382"/>
    </source>
</evidence>
<dbReference type="Pfam" id="PF25904">
    <property type="entry name" value="Tmrp11_N"/>
    <property type="match status" value="1"/>
</dbReference>
<accession>A0A5C5FKC1</accession>
<dbReference type="STRING" id="5288.A0A5C5FKC1"/>
<protein>
    <recommendedName>
        <fullName evidence="3">tRNA (guanine(10)-N(2))-methyltransferase TRMT11 N-terminal domain-containing protein</fullName>
    </recommendedName>
</protein>
<reference evidence="4 5" key="1">
    <citation type="submission" date="2019-03" db="EMBL/GenBank/DDBJ databases">
        <title>Rhodosporidium diobovatum UCD-FST 08-225 genome sequencing, assembly, and annotation.</title>
        <authorList>
            <person name="Fakankun I.U."/>
            <person name="Fristensky B."/>
            <person name="Levin D.B."/>
        </authorList>
    </citation>
    <scope>NUCLEOTIDE SEQUENCE [LARGE SCALE GENOMIC DNA]</scope>
    <source>
        <strain evidence="4 5">UCD-FST 08-225</strain>
    </source>
</reference>
<dbReference type="PANTHER" id="PTHR13370:SF3">
    <property type="entry name" value="TRNA (GUANINE(10)-N2)-METHYLTRANSFERASE HOMOLOG"/>
    <property type="match status" value="1"/>
</dbReference>
<gene>
    <name evidence="4" type="ORF">DMC30DRAFT_420071</name>
</gene>
<evidence type="ECO:0000256" key="1">
    <source>
        <dbReference type="ARBA" id="ARBA00022603"/>
    </source>
</evidence>
<comment type="caution">
    <text evidence="4">The sequence shown here is derived from an EMBL/GenBank/DDBJ whole genome shotgun (WGS) entry which is preliminary data.</text>
</comment>
<feature type="domain" description="tRNA (guanine(10)-N(2))-methyltransferase TRMT11 N-terminal" evidence="3">
    <location>
        <begin position="20"/>
        <end position="168"/>
    </location>
</feature>
<dbReference type="PANTHER" id="PTHR13370">
    <property type="entry name" value="RNA METHYLASE-RELATED"/>
    <property type="match status" value="1"/>
</dbReference>
<keyword evidence="2" id="KW-0808">Transferase</keyword>